<reference evidence="1" key="2">
    <citation type="journal article" date="2015" name="Fish Shellfish Immunol.">
        <title>Early steps in the European eel (Anguilla anguilla)-Vibrio vulnificus interaction in the gills: Role of the RtxA13 toxin.</title>
        <authorList>
            <person name="Callol A."/>
            <person name="Pajuelo D."/>
            <person name="Ebbesson L."/>
            <person name="Teles M."/>
            <person name="MacKenzie S."/>
            <person name="Amaro C."/>
        </authorList>
    </citation>
    <scope>NUCLEOTIDE SEQUENCE</scope>
</reference>
<reference evidence="1" key="1">
    <citation type="submission" date="2014-11" db="EMBL/GenBank/DDBJ databases">
        <authorList>
            <person name="Amaro Gonzalez C."/>
        </authorList>
    </citation>
    <scope>NUCLEOTIDE SEQUENCE</scope>
</reference>
<name>A0A0E9T754_ANGAN</name>
<organism evidence="1">
    <name type="scientific">Anguilla anguilla</name>
    <name type="common">European freshwater eel</name>
    <name type="synonym">Muraena anguilla</name>
    <dbReference type="NCBI Taxonomy" id="7936"/>
    <lineage>
        <taxon>Eukaryota</taxon>
        <taxon>Metazoa</taxon>
        <taxon>Chordata</taxon>
        <taxon>Craniata</taxon>
        <taxon>Vertebrata</taxon>
        <taxon>Euteleostomi</taxon>
        <taxon>Actinopterygii</taxon>
        <taxon>Neopterygii</taxon>
        <taxon>Teleostei</taxon>
        <taxon>Anguilliformes</taxon>
        <taxon>Anguillidae</taxon>
        <taxon>Anguilla</taxon>
    </lineage>
</organism>
<proteinExistence type="predicted"/>
<dbReference type="EMBL" id="GBXM01059994">
    <property type="protein sequence ID" value="JAH48583.1"/>
    <property type="molecule type" value="Transcribed_RNA"/>
</dbReference>
<sequence length="26" mass="3021">MLINYEASNLNYKAHLFVSIHQSQLS</sequence>
<dbReference type="AlphaFoldDB" id="A0A0E9T754"/>
<protein>
    <submittedName>
        <fullName evidence="1">Uncharacterized protein</fullName>
    </submittedName>
</protein>
<accession>A0A0E9T754</accession>
<evidence type="ECO:0000313" key="1">
    <source>
        <dbReference type="EMBL" id="JAH48583.1"/>
    </source>
</evidence>